<dbReference type="InterPro" id="IPR007481">
    <property type="entry name" value="SspB"/>
</dbReference>
<dbReference type="EMBL" id="CP012673">
    <property type="protein sequence ID" value="AUX48352.1"/>
    <property type="molecule type" value="Genomic_DNA"/>
</dbReference>
<dbReference type="Proteomes" id="UP000238348">
    <property type="component" value="Chromosome"/>
</dbReference>
<protein>
    <recommendedName>
        <fullName evidence="4">Stringent starvation protein B</fullName>
    </recommendedName>
</protein>
<feature type="compositionally biased region" description="Low complexity" evidence="1">
    <location>
        <begin position="182"/>
        <end position="205"/>
    </location>
</feature>
<dbReference type="Pfam" id="PF04386">
    <property type="entry name" value="SspB"/>
    <property type="match status" value="1"/>
</dbReference>
<accession>A0A2L0FA34</accession>
<evidence type="ECO:0000256" key="1">
    <source>
        <dbReference type="SAM" id="MobiDB-lite"/>
    </source>
</evidence>
<dbReference type="RefSeq" id="WP_104986225.1">
    <property type="nucleotide sequence ID" value="NZ_CP012673.1"/>
</dbReference>
<dbReference type="AlphaFoldDB" id="A0A2L0FA34"/>
<dbReference type="InterPro" id="IPR036760">
    <property type="entry name" value="SspB-like_sf"/>
</dbReference>
<name>A0A2L0FA34_SORCE</name>
<feature type="compositionally biased region" description="Basic and acidic residues" evidence="1">
    <location>
        <begin position="155"/>
        <end position="181"/>
    </location>
</feature>
<feature type="region of interest" description="Disordered" evidence="1">
    <location>
        <begin position="112"/>
        <end position="243"/>
    </location>
</feature>
<organism evidence="2 3">
    <name type="scientific">Sorangium cellulosum</name>
    <name type="common">Polyangium cellulosum</name>
    <dbReference type="NCBI Taxonomy" id="56"/>
    <lineage>
        <taxon>Bacteria</taxon>
        <taxon>Pseudomonadati</taxon>
        <taxon>Myxococcota</taxon>
        <taxon>Polyangia</taxon>
        <taxon>Polyangiales</taxon>
        <taxon>Polyangiaceae</taxon>
        <taxon>Sorangium</taxon>
    </lineage>
</organism>
<evidence type="ECO:0008006" key="4">
    <source>
        <dbReference type="Google" id="ProtNLM"/>
    </source>
</evidence>
<dbReference type="OrthoDB" id="5509997at2"/>
<reference evidence="2 3" key="1">
    <citation type="submission" date="2015-09" db="EMBL/GenBank/DDBJ databases">
        <title>Sorangium comparison.</title>
        <authorList>
            <person name="Zaburannyi N."/>
            <person name="Bunk B."/>
            <person name="Overmann J."/>
            <person name="Mueller R."/>
        </authorList>
    </citation>
    <scope>NUCLEOTIDE SEQUENCE [LARGE SCALE GENOMIC DNA]</scope>
    <source>
        <strain evidence="2 3">So ce26</strain>
    </source>
</reference>
<sequence length="243" mass="26347">MSDAQRPLPPKKDVALALLEREPSVFIHLDPRRPGVSVPKWFTGQPQLILQVGLNMAIPIPDLKVDDEGISCTLSFNRAPFWCRLPWHAIWALVSEDQRGMVWPEDIPADLAAQKQQRPPVGAPQKPTKRPRPRLAAVAPPSDDDRSAEATPDDEPARDGEASPADRRSAGEAPAADRRDAGAPVRSLASVSSVSSVPSLAPVRSTEGGEDSESGSSGEPDPRPNREPGKPKRELPPYLRVIK</sequence>
<dbReference type="Gene3D" id="2.30.30.220">
    <property type="entry name" value="SspB-like"/>
    <property type="match status" value="1"/>
</dbReference>
<dbReference type="SUPFAM" id="SSF101738">
    <property type="entry name" value="SspB-like"/>
    <property type="match status" value="1"/>
</dbReference>
<feature type="compositionally biased region" description="Basic and acidic residues" evidence="1">
    <location>
        <begin position="220"/>
        <end position="235"/>
    </location>
</feature>
<evidence type="ECO:0000313" key="2">
    <source>
        <dbReference type="EMBL" id="AUX48352.1"/>
    </source>
</evidence>
<proteinExistence type="predicted"/>
<gene>
    <name evidence="2" type="ORF">SOCE26_098860</name>
</gene>
<evidence type="ECO:0000313" key="3">
    <source>
        <dbReference type="Proteomes" id="UP000238348"/>
    </source>
</evidence>